<dbReference type="InParanoid" id="F5Y9A5"/>
<dbReference type="EMBL" id="CP001841">
    <property type="protein sequence ID" value="AEF80155.1"/>
    <property type="molecule type" value="Genomic_DNA"/>
</dbReference>
<name>F5Y9A5_LEAAZ</name>
<organism evidence="2 3">
    <name type="scientific">Leadbettera azotonutricia (strain ATCC BAA-888 / DSM 13862 / ZAS-9)</name>
    <name type="common">Treponema azotonutricium</name>
    <dbReference type="NCBI Taxonomy" id="545695"/>
    <lineage>
        <taxon>Bacteria</taxon>
        <taxon>Pseudomonadati</taxon>
        <taxon>Spirochaetota</taxon>
        <taxon>Spirochaetia</taxon>
        <taxon>Spirochaetales</taxon>
        <taxon>Breznakiellaceae</taxon>
        <taxon>Leadbettera</taxon>
    </lineage>
</organism>
<feature type="transmembrane region" description="Helical" evidence="1">
    <location>
        <begin position="7"/>
        <end position="30"/>
    </location>
</feature>
<dbReference type="RefSeq" id="WP_015709893.1">
    <property type="nucleotide sequence ID" value="NC_015577.1"/>
</dbReference>
<keyword evidence="1" id="KW-0812">Transmembrane</keyword>
<evidence type="ECO:0000313" key="2">
    <source>
        <dbReference type="EMBL" id="AEF80155.1"/>
    </source>
</evidence>
<dbReference type="HOGENOM" id="CLU_1255488_0_0_12"/>
<reference evidence="2 3" key="2">
    <citation type="journal article" date="2011" name="ISME J.">
        <title>RNA-seq reveals cooperative metabolic interactions between two termite-gut spirochete species in co-culture.</title>
        <authorList>
            <person name="Rosenthal A.Z."/>
            <person name="Matson E.G."/>
            <person name="Eldar A."/>
            <person name="Leadbetter J.R."/>
        </authorList>
    </citation>
    <scope>NUCLEOTIDE SEQUENCE [LARGE SCALE GENOMIC DNA]</scope>
    <source>
        <strain evidence="3">ATCC BAA-888 / DSM 13862 / ZAS-9</strain>
    </source>
</reference>
<dbReference type="KEGG" id="taz:TREAZ_2156"/>
<dbReference type="STRING" id="545695.TREAZ_2156"/>
<dbReference type="Proteomes" id="UP000009222">
    <property type="component" value="Chromosome"/>
</dbReference>
<accession>F5Y9A5</accession>
<protein>
    <submittedName>
        <fullName evidence="2">Uncharacterized protein</fullName>
    </submittedName>
</protein>
<reference evidence="3" key="1">
    <citation type="submission" date="2009-12" db="EMBL/GenBank/DDBJ databases">
        <title>Complete sequence of Treponema azotonutricium strain ZAS-9.</title>
        <authorList>
            <person name="Tetu S.G."/>
            <person name="Matson E."/>
            <person name="Ren Q."/>
            <person name="Seshadri R."/>
            <person name="Elbourne L."/>
            <person name="Hassan K.A."/>
            <person name="Durkin A."/>
            <person name="Radune D."/>
            <person name="Mohamoud Y."/>
            <person name="Shay R."/>
            <person name="Jin S."/>
            <person name="Zhang X."/>
            <person name="Lucey K."/>
            <person name="Ballor N.R."/>
            <person name="Ottesen E."/>
            <person name="Rosenthal R."/>
            <person name="Allen A."/>
            <person name="Leadbetter J.R."/>
            <person name="Paulsen I.T."/>
        </authorList>
    </citation>
    <scope>NUCLEOTIDE SEQUENCE [LARGE SCALE GENOMIC DNA]</scope>
    <source>
        <strain evidence="3">ATCC BAA-888 / DSM 13862 / ZAS-9</strain>
    </source>
</reference>
<proteinExistence type="predicted"/>
<gene>
    <name evidence="2" type="ordered locus">TREAZ_2156</name>
</gene>
<keyword evidence="1" id="KW-1133">Transmembrane helix</keyword>
<keyword evidence="3" id="KW-1185">Reference proteome</keyword>
<evidence type="ECO:0000256" key="1">
    <source>
        <dbReference type="SAM" id="Phobius"/>
    </source>
</evidence>
<feature type="transmembrane region" description="Helical" evidence="1">
    <location>
        <begin position="98"/>
        <end position="116"/>
    </location>
</feature>
<dbReference type="AlphaFoldDB" id="F5Y9A5"/>
<evidence type="ECO:0000313" key="3">
    <source>
        <dbReference type="Proteomes" id="UP000009222"/>
    </source>
</evidence>
<sequence length="220" mass="25439">MKRLIVFFLFIYAMLGILSVIVFVICALNLDKWLLAIIAGGLLGGIIGWLILLLIIHLDHAFSKHNRFVPTVKVSARKIHGKDENVNMDYKRITETEFYVVFEIAIAANGFLWKVFNNKIPFKIYHSKNILVAKKQKFTVQLHDANCVSGIEIEEKSLNEYTYNEFYAVASKRPKKAEIIYYCKHDPPLSNKTPFQFYVLFEKRIHKAYSTMITLGFAKP</sequence>
<keyword evidence="1" id="KW-0472">Membrane</keyword>
<feature type="transmembrane region" description="Helical" evidence="1">
    <location>
        <begin position="36"/>
        <end position="58"/>
    </location>
</feature>